<proteinExistence type="predicted"/>
<dbReference type="Proteomes" id="UP000677918">
    <property type="component" value="Unassembled WGS sequence"/>
</dbReference>
<evidence type="ECO:0000313" key="1">
    <source>
        <dbReference type="EMBL" id="GIQ70475.1"/>
    </source>
</evidence>
<accession>A0A8J4M3V3</accession>
<gene>
    <name evidence="1" type="ORF">XYCOK13_32990</name>
</gene>
<protein>
    <submittedName>
        <fullName evidence="1">Uncharacterized protein</fullName>
    </submittedName>
</protein>
<sequence>MKRHGDIARKYNINISHTDEMAASVRVIRDQRVGDANSAVNRIISNDNVQ</sequence>
<reference evidence="1" key="1">
    <citation type="submission" date="2021-04" db="EMBL/GenBank/DDBJ databases">
        <title>Draft genome sequence of Xylanibacillus composti strain K13.</title>
        <authorList>
            <person name="Uke A."/>
            <person name="Chhe C."/>
            <person name="Baramee S."/>
            <person name="Kosugi A."/>
        </authorList>
    </citation>
    <scope>NUCLEOTIDE SEQUENCE</scope>
    <source>
        <strain evidence="1">K13</strain>
    </source>
</reference>
<evidence type="ECO:0000313" key="2">
    <source>
        <dbReference type="Proteomes" id="UP000677918"/>
    </source>
</evidence>
<name>A0A8J4M3V3_9BACL</name>
<keyword evidence="2" id="KW-1185">Reference proteome</keyword>
<organism evidence="1 2">
    <name type="scientific">Xylanibacillus composti</name>
    <dbReference type="NCBI Taxonomy" id="1572762"/>
    <lineage>
        <taxon>Bacteria</taxon>
        <taxon>Bacillati</taxon>
        <taxon>Bacillota</taxon>
        <taxon>Bacilli</taxon>
        <taxon>Bacillales</taxon>
        <taxon>Paenibacillaceae</taxon>
        <taxon>Xylanibacillus</taxon>
    </lineage>
</organism>
<dbReference type="EMBL" id="BOVK01000049">
    <property type="protein sequence ID" value="GIQ70475.1"/>
    <property type="molecule type" value="Genomic_DNA"/>
</dbReference>
<comment type="caution">
    <text evidence="1">The sequence shown here is derived from an EMBL/GenBank/DDBJ whole genome shotgun (WGS) entry which is preliminary data.</text>
</comment>
<dbReference type="AlphaFoldDB" id="A0A8J4M3V3"/>